<protein>
    <submittedName>
        <fullName evidence="1">Uncharacterized protein</fullName>
    </submittedName>
</protein>
<evidence type="ECO:0000313" key="2">
    <source>
        <dbReference type="Proteomes" id="UP001060330"/>
    </source>
</evidence>
<dbReference type="EMBL" id="CP103216">
    <property type="protein sequence ID" value="UVR56823.1"/>
    <property type="molecule type" value="Genomic_DNA"/>
</dbReference>
<reference evidence="1" key="1">
    <citation type="submission" date="2022-08" db="EMBL/GenBank/DDBJ databases">
        <title>Genome Sequencing of Bacteroides fragilis Group Isolates with Nanopore Technology.</title>
        <authorList>
            <person name="Tisza M.J."/>
            <person name="Smith D."/>
            <person name="Dekker J.P."/>
        </authorList>
    </citation>
    <scope>NUCLEOTIDE SEQUENCE</scope>
    <source>
        <strain evidence="1">BFG-70</strain>
    </source>
</reference>
<evidence type="ECO:0000313" key="1">
    <source>
        <dbReference type="EMBL" id="UVR56823.1"/>
    </source>
</evidence>
<dbReference type="RefSeq" id="WP_196036126.1">
    <property type="nucleotide sequence ID" value="NZ_JADOZX010000029.1"/>
</dbReference>
<accession>A0AAQ2NE22</accession>
<name>A0AAQ2NE22_BACFG</name>
<proteinExistence type="predicted"/>
<gene>
    <name evidence="1" type="ORF">NXX45_01770</name>
</gene>
<dbReference type="Proteomes" id="UP001060330">
    <property type="component" value="Chromosome"/>
</dbReference>
<organism evidence="1 2">
    <name type="scientific">Bacteroides fragilis</name>
    <dbReference type="NCBI Taxonomy" id="817"/>
    <lineage>
        <taxon>Bacteria</taxon>
        <taxon>Pseudomonadati</taxon>
        <taxon>Bacteroidota</taxon>
        <taxon>Bacteroidia</taxon>
        <taxon>Bacteroidales</taxon>
        <taxon>Bacteroidaceae</taxon>
        <taxon>Bacteroides</taxon>
    </lineage>
</organism>
<sequence>MKDKIEFMVHGNTYYIPNSWDQLNSYLFISLIRDFNRMVKGELSPAMVRVNYVCNVMGWKPKKIWGEESFQNLAFLAEQVTFPFVIMYPDNDMALSEMDPETRKLCKKTPPERLTCLPIARYLSRLDYKFAFDCCFCKQLVPAVVIDDDIYSAYSIDTNFNVLTCSLTALQYIEARTLIGKSVDMLPLLAAILYNTGTYTSEGAHRLATVFAKLPEDELQAIAFNFQAFNNYLFTQTDFRLLTAAKEGKCSAIRTGALESLYNLSNDGLGDITAVEQMNVIKYLTILRKKIIETVRSMDAMKMEKADIEKETGLPLHIINQIL</sequence>
<dbReference type="AlphaFoldDB" id="A0AAQ2NE22"/>